<protein>
    <recommendedName>
        <fullName evidence="3">DUF2971 domain-containing protein</fullName>
    </recommendedName>
</protein>
<sequence>MREIKEGAVVGGEQLWKYFRIERFISTLNDSHIYFASANQFTDPFEGAVAVQVNVPPPDPRYAEMEPAERAFFELKRLTKISCWHRAAYESDAMWKLYAGEHKGIAICTTPERIRAALKPFRLRPEYGIEDLWAGPVEYVDLTQARMRRAGMLDRFFFKHRAFEWEREFRLAISVRTAEELGVNVPPDGIFVDVDLRVLVDRIVLGSTTTAEERAAVTEQVRRVGLGDRLELSTLLGNPRYV</sequence>
<evidence type="ECO:0000313" key="2">
    <source>
        <dbReference type="Proteomes" id="UP000037822"/>
    </source>
</evidence>
<dbReference type="OrthoDB" id="8548541at2"/>
<accession>A0A0N0MC89</accession>
<evidence type="ECO:0000313" key="1">
    <source>
        <dbReference type="EMBL" id="KPH80816.1"/>
    </source>
</evidence>
<dbReference type="Proteomes" id="UP000037822">
    <property type="component" value="Unassembled WGS sequence"/>
</dbReference>
<keyword evidence="2" id="KW-1185">Reference proteome</keyword>
<dbReference type="RefSeq" id="WP_054209177.1">
    <property type="nucleotide sequence ID" value="NZ_LGSZ01000037.1"/>
</dbReference>
<dbReference type="AlphaFoldDB" id="A0A0N0MC89"/>
<name>A0A0N0MC89_9HYPH</name>
<comment type="caution">
    <text evidence="1">The sequence shown here is derived from an EMBL/GenBank/DDBJ whole genome shotgun (WGS) entry which is preliminary data.</text>
</comment>
<organism evidence="1 2">
    <name type="scientific">Bosea vaviloviae</name>
    <dbReference type="NCBI Taxonomy" id="1526658"/>
    <lineage>
        <taxon>Bacteria</taxon>
        <taxon>Pseudomonadati</taxon>
        <taxon>Pseudomonadota</taxon>
        <taxon>Alphaproteobacteria</taxon>
        <taxon>Hyphomicrobiales</taxon>
        <taxon>Boseaceae</taxon>
        <taxon>Bosea</taxon>
    </lineage>
</organism>
<dbReference type="PATRIC" id="fig|1526658.3.peg.2579"/>
<reference evidence="1 2" key="1">
    <citation type="submission" date="2015-07" db="EMBL/GenBank/DDBJ databases">
        <title>Whole genome sequencing of Bosea vaviloviae isolated from cave pool.</title>
        <authorList>
            <person name="Tan N.E.H."/>
            <person name="Lee Y.P."/>
            <person name="Gan H.M."/>
            <person name="Barton H."/>
            <person name="Savka M.A."/>
        </authorList>
    </citation>
    <scope>NUCLEOTIDE SEQUENCE [LARGE SCALE GENOMIC DNA]</scope>
    <source>
        <strain evidence="1 2">SD260</strain>
    </source>
</reference>
<evidence type="ECO:0008006" key="3">
    <source>
        <dbReference type="Google" id="ProtNLM"/>
    </source>
</evidence>
<dbReference type="EMBL" id="LGSZ01000037">
    <property type="protein sequence ID" value="KPH80816.1"/>
    <property type="molecule type" value="Genomic_DNA"/>
</dbReference>
<gene>
    <name evidence="1" type="ORF">AE618_11345</name>
</gene>
<proteinExistence type="predicted"/>